<evidence type="ECO:0000313" key="2">
    <source>
        <dbReference type="EMBL" id="KKN30285.1"/>
    </source>
</evidence>
<reference evidence="2" key="1">
    <citation type="journal article" date="2015" name="Nature">
        <title>Complex archaea that bridge the gap between prokaryotes and eukaryotes.</title>
        <authorList>
            <person name="Spang A."/>
            <person name="Saw J.H."/>
            <person name="Jorgensen S.L."/>
            <person name="Zaremba-Niedzwiedzka K."/>
            <person name="Martijn J."/>
            <person name="Lind A.E."/>
            <person name="van Eijk R."/>
            <person name="Schleper C."/>
            <person name="Guy L."/>
            <person name="Ettema T.J."/>
        </authorList>
    </citation>
    <scope>NUCLEOTIDE SEQUENCE</scope>
</reference>
<keyword evidence="1" id="KW-0472">Membrane</keyword>
<sequence>MLKKARNFLLIFFLLSLAILIPGGQIWHWSINSNYFNRANDHERSYTSFQKYSPFVSAPGNDTAVPVIVFIQPDTNNTKITTRDFDFIVNITDDNQPLPGNVSIEISNSTTSFFNASMILNGGSEWFFNWDNISSFTNGKTYSIQIKAKDSSSNENIGLSNVLYVIVDVYISRSPSLIAGILYIIAVSVIIALIIAYFNKRGLVASSKIK</sequence>
<feature type="transmembrane region" description="Helical" evidence="1">
    <location>
        <begin position="177"/>
        <end position="198"/>
    </location>
</feature>
<accession>A0A0F9PES1</accession>
<organism evidence="2">
    <name type="scientific">marine sediment metagenome</name>
    <dbReference type="NCBI Taxonomy" id="412755"/>
    <lineage>
        <taxon>unclassified sequences</taxon>
        <taxon>metagenomes</taxon>
        <taxon>ecological metagenomes</taxon>
    </lineage>
</organism>
<evidence type="ECO:0000256" key="1">
    <source>
        <dbReference type="SAM" id="Phobius"/>
    </source>
</evidence>
<dbReference type="AlphaFoldDB" id="A0A0F9PES1"/>
<protein>
    <submittedName>
        <fullName evidence="2">Uncharacterized protein</fullName>
    </submittedName>
</protein>
<name>A0A0F9PES1_9ZZZZ</name>
<keyword evidence="1" id="KW-0812">Transmembrane</keyword>
<dbReference type="EMBL" id="LAZR01002419">
    <property type="protein sequence ID" value="KKN30285.1"/>
    <property type="molecule type" value="Genomic_DNA"/>
</dbReference>
<proteinExistence type="predicted"/>
<keyword evidence="1" id="KW-1133">Transmembrane helix</keyword>
<gene>
    <name evidence="2" type="ORF">LCGC14_0835550</name>
</gene>
<comment type="caution">
    <text evidence="2">The sequence shown here is derived from an EMBL/GenBank/DDBJ whole genome shotgun (WGS) entry which is preliminary data.</text>
</comment>